<keyword evidence="1" id="KW-0175">Coiled coil</keyword>
<dbReference type="RefSeq" id="WP_105352619.1">
    <property type="nucleotide sequence ID" value="NZ_PUIB01000009.1"/>
</dbReference>
<organism evidence="5 6">
    <name type="scientific">Blastopirellula marina</name>
    <dbReference type="NCBI Taxonomy" id="124"/>
    <lineage>
        <taxon>Bacteria</taxon>
        <taxon>Pseudomonadati</taxon>
        <taxon>Planctomycetota</taxon>
        <taxon>Planctomycetia</taxon>
        <taxon>Pirellulales</taxon>
        <taxon>Pirellulaceae</taxon>
        <taxon>Blastopirellula</taxon>
    </lineage>
</organism>
<dbReference type="InterPro" id="IPR027417">
    <property type="entry name" value="P-loop_NTPase"/>
</dbReference>
<reference evidence="5 6" key="1">
    <citation type="submission" date="2018-02" db="EMBL/GenBank/DDBJ databases">
        <title>Comparative genomes isolates from brazilian mangrove.</title>
        <authorList>
            <person name="Araujo J.E."/>
            <person name="Taketani R.G."/>
            <person name="Silva M.C.P."/>
            <person name="Loureco M.V."/>
            <person name="Andreote F.D."/>
        </authorList>
    </citation>
    <scope>NUCLEOTIDE SEQUENCE [LARGE SCALE GENOMIC DNA]</scope>
    <source>
        <strain evidence="5 6">NAP PRIS-MGV</strain>
    </source>
</reference>
<feature type="transmembrane region" description="Helical" evidence="3">
    <location>
        <begin position="509"/>
        <end position="528"/>
    </location>
</feature>
<dbReference type="Gene3D" id="3.40.50.300">
    <property type="entry name" value="P-loop containing nucleotide triphosphate hydrolases"/>
    <property type="match status" value="2"/>
</dbReference>
<dbReference type="AlphaFoldDB" id="A0A2S8G737"/>
<sequence>MQLNQVNIDGFGVWRGLRIEELSPTVTVFFGHNEAGKSTLLNFMRTMLYGIDLSEERRYLPPVNGGQPGGSLNIRGTLGRFQVVRLWDERTFEENAWIVAPDGSRQSRTQLEALLEGVDRYTYNNIFAVGLREIQLLATLDDSHAAQKIYELTSGLDRISLAEVVRRLEISREALISHDGADCIIDQLLDQHHSLKKEVDELRTATQQWGQVLQQQRSAVAQIEQLQHKSAAITERVEFVELAEDLRGDVERRETLSVKIDDAGEIPDVAEERLNHLNQLRERVSRRKGRCTELRSQYKALFTEHESIPLNRELSRHAARVDALGEQRHWIVAIRKQIAGVQDEIEDVNREIEAAWDNTGVTLNQGRRPDLTPKQLKSLKAPMQTLEQEVVRFEEAKRTASSHEDELESTKTEVEKSLANVGEEDLSVAIDKAGELVNLLRRRIQVEEKIDKLEFQRREAEIETADLLENQILPRPLLALLGLTFSAGVTMVLLYIFGSAIVLPDVNEAVPLFGLAFMVGVVFTKVTMERTVKHNLDGVKRQFELVNVQLNKAKEERDEFDHILPKGGGPLVARLQSAEDHLAHLESLIPLGNRAGEAKQKSDYASKTIQDAEHAVNNARRRWRDALRALDLPDDLQPDRIKVLARILSHIHDKRKQLKALQDQETQRTDELAAVETRIAQLANELGLKNAKDGLDQLDQLKAELDRQQSQSEHRVDLRGRAAKIKEEFKKTAGEMRKAAKQRQEILEEAGVEDEEGYRKLLDKAKRIEGLLLDLEEIEEKIAGKLGDIALETVEEYLAEVSAEEAEKELAELLQEHDQAQRSLKEGFERRGELKAQLEALEENDRLASAQLELNEVATQIEQAIERWQSLAVTANILDQIRRIYETERQPETLKMASIFMDKLSLGKYVRIWTPLSENTLYVEDSKGRSKSLEHLSEGTREQVFLSVRLALVRAFARQGRVLPVILDDVMVNFDSKRCKATAEVLLGFANEGHQTLVFTCHEHIMEIFQNLGADVRILPQVTGVCRPEPARLPAPVVEEAVEEAVEPEPEPIVEEPVITPPPFRVELPIVPYLEVYQLQVDIKPKPVAEEDLSLADGGLINEPEMQQIHLIDAEYYLERSEHEEPEPEPEPVFELAPAEYGLKDAVEVDMVGIALDDLLDDEPVVEKVEIPLPIVALPEVIDLVIEIQAKPEPIVEPEPEPEPEPVAEVEPEPEPQPEPPKRRPVSDNQFGWDSPKIWWEGHPDLDPALIRKKRQEGAA</sequence>
<keyword evidence="3" id="KW-0812">Transmembrane</keyword>
<feature type="compositionally biased region" description="Acidic residues" evidence="2">
    <location>
        <begin position="1196"/>
        <end position="1216"/>
    </location>
</feature>
<dbReference type="InterPro" id="IPR038734">
    <property type="entry name" value="YhaN_AAA"/>
</dbReference>
<name>A0A2S8G737_9BACT</name>
<feature type="domain" description="YhaN AAA" evidence="4">
    <location>
        <begin position="1"/>
        <end position="209"/>
    </location>
</feature>
<proteinExistence type="predicted"/>
<accession>A0A2S8G737</accession>
<feature type="transmembrane region" description="Helical" evidence="3">
    <location>
        <begin position="477"/>
        <end position="497"/>
    </location>
</feature>
<keyword evidence="3" id="KW-0472">Membrane</keyword>
<dbReference type="OrthoDB" id="9764467at2"/>
<evidence type="ECO:0000313" key="6">
    <source>
        <dbReference type="Proteomes" id="UP000239388"/>
    </source>
</evidence>
<gene>
    <name evidence="5" type="ORF">C5Y98_06420</name>
</gene>
<feature type="coiled-coil region" evidence="1">
    <location>
        <begin position="688"/>
        <end position="715"/>
    </location>
</feature>
<dbReference type="PANTHER" id="PTHR41259:SF1">
    <property type="entry name" value="DOUBLE-STRAND BREAK REPAIR RAD50 ATPASE, PUTATIVE-RELATED"/>
    <property type="match status" value="1"/>
</dbReference>
<feature type="coiled-coil region" evidence="1">
    <location>
        <begin position="383"/>
        <end position="470"/>
    </location>
</feature>
<evidence type="ECO:0000256" key="3">
    <source>
        <dbReference type="SAM" id="Phobius"/>
    </source>
</evidence>
<dbReference type="SUPFAM" id="SSF52540">
    <property type="entry name" value="P-loop containing nucleoside triphosphate hydrolases"/>
    <property type="match status" value="1"/>
</dbReference>
<dbReference type="Pfam" id="PF13514">
    <property type="entry name" value="AAA_27"/>
    <property type="match status" value="1"/>
</dbReference>
<evidence type="ECO:0000256" key="1">
    <source>
        <dbReference type="SAM" id="Coils"/>
    </source>
</evidence>
<evidence type="ECO:0000259" key="4">
    <source>
        <dbReference type="Pfam" id="PF13514"/>
    </source>
</evidence>
<comment type="caution">
    <text evidence="5">The sequence shown here is derived from an EMBL/GenBank/DDBJ whole genome shotgun (WGS) entry which is preliminary data.</text>
</comment>
<feature type="region of interest" description="Disordered" evidence="2">
    <location>
        <begin position="1193"/>
        <end position="1244"/>
    </location>
</feature>
<protein>
    <recommendedName>
        <fullName evidence="4">YhaN AAA domain-containing protein</fullName>
    </recommendedName>
</protein>
<keyword evidence="3" id="KW-1133">Transmembrane helix</keyword>
<evidence type="ECO:0000256" key="2">
    <source>
        <dbReference type="SAM" id="MobiDB-lite"/>
    </source>
</evidence>
<feature type="coiled-coil region" evidence="1">
    <location>
        <begin position="761"/>
        <end position="867"/>
    </location>
</feature>
<dbReference type="EMBL" id="PUIB01000009">
    <property type="protein sequence ID" value="PQO40233.1"/>
    <property type="molecule type" value="Genomic_DNA"/>
</dbReference>
<evidence type="ECO:0000313" key="5">
    <source>
        <dbReference type="EMBL" id="PQO40233.1"/>
    </source>
</evidence>
<dbReference type="Proteomes" id="UP000239388">
    <property type="component" value="Unassembled WGS sequence"/>
</dbReference>
<dbReference type="PANTHER" id="PTHR41259">
    <property type="entry name" value="DOUBLE-STRAND BREAK REPAIR RAD50 ATPASE, PUTATIVE-RELATED"/>
    <property type="match status" value="1"/>
</dbReference>